<dbReference type="EMBL" id="OZ023712">
    <property type="protein sequence ID" value="CAK9860702.1"/>
    <property type="molecule type" value="Genomic_DNA"/>
</dbReference>
<reference evidence="2" key="1">
    <citation type="submission" date="2024-03" db="EMBL/GenBank/DDBJ databases">
        <authorList>
            <consortium name="ELIXIR-Norway"/>
            <consortium name="Elixir Norway"/>
        </authorList>
    </citation>
    <scope>NUCLEOTIDE SEQUENCE</scope>
</reference>
<proteinExistence type="predicted"/>
<evidence type="ECO:0000313" key="2">
    <source>
        <dbReference type="EMBL" id="CAK9860702.1"/>
    </source>
</evidence>
<accession>A0ABP1AE24</accession>
<evidence type="ECO:0000256" key="1">
    <source>
        <dbReference type="SAM" id="MobiDB-lite"/>
    </source>
</evidence>
<keyword evidence="3" id="KW-1185">Reference proteome</keyword>
<gene>
    <name evidence="2" type="ORF">CSSPJE1EN2_LOCUS3697</name>
</gene>
<organism evidence="2 3">
    <name type="scientific">Sphagnum jensenii</name>
    <dbReference type="NCBI Taxonomy" id="128206"/>
    <lineage>
        <taxon>Eukaryota</taxon>
        <taxon>Viridiplantae</taxon>
        <taxon>Streptophyta</taxon>
        <taxon>Embryophyta</taxon>
        <taxon>Bryophyta</taxon>
        <taxon>Sphagnophytina</taxon>
        <taxon>Sphagnopsida</taxon>
        <taxon>Sphagnales</taxon>
        <taxon>Sphagnaceae</taxon>
        <taxon>Sphagnum</taxon>
    </lineage>
</organism>
<dbReference type="Proteomes" id="UP001497522">
    <property type="component" value="Chromosome 11"/>
</dbReference>
<feature type="compositionally biased region" description="Basic and acidic residues" evidence="1">
    <location>
        <begin position="1"/>
        <end position="11"/>
    </location>
</feature>
<evidence type="ECO:0000313" key="3">
    <source>
        <dbReference type="Proteomes" id="UP001497522"/>
    </source>
</evidence>
<feature type="compositionally biased region" description="Low complexity" evidence="1">
    <location>
        <begin position="18"/>
        <end position="28"/>
    </location>
</feature>
<name>A0ABP1AE24_9BRYO</name>
<sequence>MHGQQNEEKRKQQQHMLSSPPSQRSSPPGNNTSSCSAYKACSKNQICSSRSASSLEFPMEPVCVVMTV</sequence>
<protein>
    <submittedName>
        <fullName evidence="2">Uncharacterized protein</fullName>
    </submittedName>
</protein>
<feature type="region of interest" description="Disordered" evidence="1">
    <location>
        <begin position="1"/>
        <end position="36"/>
    </location>
</feature>